<evidence type="ECO:0000256" key="3">
    <source>
        <dbReference type="ARBA" id="ARBA00022553"/>
    </source>
</evidence>
<dbReference type="CDD" id="cd17574">
    <property type="entry name" value="REC_OmpR"/>
    <property type="match status" value="1"/>
</dbReference>
<dbReference type="Gene3D" id="1.10.10.60">
    <property type="entry name" value="Homeodomain-like"/>
    <property type="match status" value="2"/>
</dbReference>
<gene>
    <name evidence="8" type="ORF">Q4Q40_14000</name>
</gene>
<feature type="domain" description="HTH araC/xylS-type" evidence="5">
    <location>
        <begin position="425"/>
        <end position="525"/>
    </location>
</feature>
<evidence type="ECO:0000256" key="2">
    <source>
        <dbReference type="ARBA" id="ARBA00012438"/>
    </source>
</evidence>
<dbReference type="SUPFAM" id="SSF52172">
    <property type="entry name" value="CheY-like"/>
    <property type="match status" value="1"/>
</dbReference>
<dbReference type="SUPFAM" id="SSF55874">
    <property type="entry name" value="ATPase domain of HSP90 chaperone/DNA topoisomerase II/histidine kinase"/>
    <property type="match status" value="1"/>
</dbReference>
<dbReference type="InterPro" id="IPR001789">
    <property type="entry name" value="Sig_transdc_resp-reg_receiver"/>
</dbReference>
<keyword evidence="9" id="KW-1185">Reference proteome</keyword>
<proteinExistence type="predicted"/>
<protein>
    <recommendedName>
        <fullName evidence="2">histidine kinase</fullName>
        <ecNumber evidence="2">2.7.13.3</ecNumber>
    </recommendedName>
</protein>
<dbReference type="RefSeq" id="WP_303302498.1">
    <property type="nucleotide sequence ID" value="NZ_JAUOEL010000005.1"/>
</dbReference>
<dbReference type="CDD" id="cd00082">
    <property type="entry name" value="HisKA"/>
    <property type="match status" value="1"/>
</dbReference>
<comment type="caution">
    <text evidence="8">The sequence shown here is derived from an EMBL/GenBank/DDBJ whole genome shotgun (WGS) entry which is preliminary data.</text>
</comment>
<dbReference type="InterPro" id="IPR036890">
    <property type="entry name" value="HATPase_C_sf"/>
</dbReference>
<dbReference type="SMART" id="SM00448">
    <property type="entry name" value="REC"/>
    <property type="match status" value="1"/>
</dbReference>
<dbReference type="PROSITE" id="PS01124">
    <property type="entry name" value="HTH_ARAC_FAMILY_2"/>
    <property type="match status" value="1"/>
</dbReference>
<name>A0ABT8WQ61_9FLAO</name>
<dbReference type="Pfam" id="PF00512">
    <property type="entry name" value="HisKA"/>
    <property type="match status" value="1"/>
</dbReference>
<evidence type="ECO:0000256" key="1">
    <source>
        <dbReference type="ARBA" id="ARBA00000085"/>
    </source>
</evidence>
<dbReference type="PRINTS" id="PR00344">
    <property type="entry name" value="BCTRLSENSOR"/>
</dbReference>
<dbReference type="Gene3D" id="3.30.565.10">
    <property type="entry name" value="Histidine kinase-like ATPase, C-terminal domain"/>
    <property type="match status" value="1"/>
</dbReference>
<dbReference type="Pfam" id="PF02518">
    <property type="entry name" value="HATPase_c"/>
    <property type="match status" value="1"/>
</dbReference>
<dbReference type="SMART" id="SM00388">
    <property type="entry name" value="HisKA"/>
    <property type="match status" value="1"/>
</dbReference>
<dbReference type="InterPro" id="IPR003594">
    <property type="entry name" value="HATPase_dom"/>
</dbReference>
<dbReference type="Pfam" id="PF00072">
    <property type="entry name" value="Response_reg"/>
    <property type="match status" value="1"/>
</dbReference>
<organism evidence="8 9">
    <name type="scientific">Flavivirga jejuensis</name>
    <dbReference type="NCBI Taxonomy" id="870487"/>
    <lineage>
        <taxon>Bacteria</taxon>
        <taxon>Pseudomonadati</taxon>
        <taxon>Bacteroidota</taxon>
        <taxon>Flavobacteriia</taxon>
        <taxon>Flavobacteriales</taxon>
        <taxon>Flavobacteriaceae</taxon>
        <taxon>Flavivirga</taxon>
    </lineage>
</organism>
<dbReference type="EC" id="2.7.13.3" evidence="2"/>
<dbReference type="InterPro" id="IPR011006">
    <property type="entry name" value="CheY-like_superfamily"/>
</dbReference>
<dbReference type="PANTHER" id="PTHR43547">
    <property type="entry name" value="TWO-COMPONENT HISTIDINE KINASE"/>
    <property type="match status" value="1"/>
</dbReference>
<reference evidence="8" key="1">
    <citation type="submission" date="2023-07" db="EMBL/GenBank/DDBJ databases">
        <title>Two novel species in the genus Flavivirga.</title>
        <authorList>
            <person name="Kwon K."/>
        </authorList>
    </citation>
    <scope>NUCLEOTIDE SEQUENCE</scope>
    <source>
        <strain evidence="8">KACC 14158</strain>
    </source>
</reference>
<dbReference type="PROSITE" id="PS50109">
    <property type="entry name" value="HIS_KIN"/>
    <property type="match status" value="1"/>
</dbReference>
<dbReference type="InterPro" id="IPR003661">
    <property type="entry name" value="HisK_dim/P_dom"/>
</dbReference>
<dbReference type="SMART" id="SM00342">
    <property type="entry name" value="HTH_ARAC"/>
    <property type="match status" value="1"/>
</dbReference>
<evidence type="ECO:0000259" key="6">
    <source>
        <dbReference type="PROSITE" id="PS50109"/>
    </source>
</evidence>
<evidence type="ECO:0000313" key="9">
    <source>
        <dbReference type="Proteomes" id="UP001176806"/>
    </source>
</evidence>
<dbReference type="Pfam" id="PF12833">
    <property type="entry name" value="HTH_18"/>
    <property type="match status" value="1"/>
</dbReference>
<sequence length="531" mass="61294">MSYFKNLNIKNEKKLKAKTKELEDLDKFKSQFFTNISHEIRTPLTLINGHVSDLDTYTFENNALTTTQSGIKKQIDTIAYMVDNVLDLAKMQSSNFSLQLKPANVSELIRKQYLSFEPLFKQKDIAFQIFKNSEDYIVNIDTVFFERAINNILINALKYTDSGVVKIIISKKDQYVHIKISDTGIGISKNDMAYVFNRFYQVNNDINKSGGSGVGLAFSKEIIELHNSEILLSSELNIGSTFTIILPLEKSIVHTPHVPINTTVSTEKTKKARQQLHHKQEYVFLVVDDHCDMRQYLISILNHYNCLEAANGLEALRIIKEKRVDFIVTDYMMPKLNGYEFVLKLKELKNNTPIIMLTAKTDPTAKLDILKLGIDDYITKPFDKEELLARIENCIKNSISRNLYNEKHQIDITEYNNNSSFININRLKQYIYENSSKVNLTQDFLTEQFNLSKSSFYRKIKSQTGLNPKDFIKEVRLQKAQDILKKNPDILLKQLALELGYSHDTHFSKIYYQRFGTKPTKIGNKKIGLPI</sequence>
<dbReference type="InterPro" id="IPR004358">
    <property type="entry name" value="Sig_transdc_His_kin-like_C"/>
</dbReference>
<comment type="catalytic activity">
    <reaction evidence="1">
        <text>ATP + protein L-histidine = ADP + protein N-phospho-L-histidine.</text>
        <dbReference type="EC" id="2.7.13.3"/>
    </reaction>
</comment>
<evidence type="ECO:0000313" key="8">
    <source>
        <dbReference type="EMBL" id="MDO5975305.1"/>
    </source>
</evidence>
<feature type="domain" description="Response regulatory" evidence="7">
    <location>
        <begin position="283"/>
        <end position="395"/>
    </location>
</feature>
<dbReference type="SMART" id="SM00387">
    <property type="entry name" value="HATPase_c"/>
    <property type="match status" value="1"/>
</dbReference>
<evidence type="ECO:0000259" key="5">
    <source>
        <dbReference type="PROSITE" id="PS01124"/>
    </source>
</evidence>
<feature type="modified residue" description="4-aspartylphosphate" evidence="4">
    <location>
        <position position="330"/>
    </location>
</feature>
<dbReference type="Gene3D" id="3.40.50.2300">
    <property type="match status" value="1"/>
</dbReference>
<dbReference type="Proteomes" id="UP001176806">
    <property type="component" value="Unassembled WGS sequence"/>
</dbReference>
<dbReference type="PROSITE" id="PS50110">
    <property type="entry name" value="RESPONSE_REGULATORY"/>
    <property type="match status" value="1"/>
</dbReference>
<keyword evidence="3 4" id="KW-0597">Phosphoprotein</keyword>
<evidence type="ECO:0000259" key="7">
    <source>
        <dbReference type="PROSITE" id="PS50110"/>
    </source>
</evidence>
<evidence type="ECO:0000256" key="4">
    <source>
        <dbReference type="PROSITE-ProRule" id="PRU00169"/>
    </source>
</evidence>
<dbReference type="SUPFAM" id="SSF47384">
    <property type="entry name" value="Homodimeric domain of signal transducing histidine kinase"/>
    <property type="match status" value="1"/>
</dbReference>
<dbReference type="InterPro" id="IPR036097">
    <property type="entry name" value="HisK_dim/P_sf"/>
</dbReference>
<feature type="domain" description="Histidine kinase" evidence="6">
    <location>
        <begin position="35"/>
        <end position="250"/>
    </location>
</feature>
<dbReference type="PANTHER" id="PTHR43547:SF2">
    <property type="entry name" value="HYBRID SIGNAL TRANSDUCTION HISTIDINE KINASE C"/>
    <property type="match status" value="1"/>
</dbReference>
<dbReference type="InterPro" id="IPR018060">
    <property type="entry name" value="HTH_AraC"/>
</dbReference>
<accession>A0ABT8WQ61</accession>
<dbReference type="EMBL" id="JAUOEL010000005">
    <property type="protein sequence ID" value="MDO5975305.1"/>
    <property type="molecule type" value="Genomic_DNA"/>
</dbReference>
<dbReference type="Gene3D" id="1.10.287.130">
    <property type="match status" value="1"/>
</dbReference>
<dbReference type="InterPro" id="IPR005467">
    <property type="entry name" value="His_kinase_dom"/>
</dbReference>